<dbReference type="GO" id="GO:0003968">
    <property type="term" value="F:RNA-directed RNA polymerase activity"/>
    <property type="evidence" value="ECO:0007669"/>
    <property type="project" value="UniProtKB-KW"/>
</dbReference>
<comment type="caution">
    <text evidence="3">The sequence shown here is derived from an EMBL/GenBank/DDBJ whole genome shotgun (WGS) entry which is preliminary data.</text>
</comment>
<accession>A0AAV5WJL1</accession>
<keyword evidence="1" id="KW-0694">RNA-binding</keyword>
<keyword evidence="1" id="KW-0696">RNA-directed RNA polymerase</keyword>
<keyword evidence="1" id="KW-0548">Nucleotidyltransferase</keyword>
<evidence type="ECO:0000256" key="1">
    <source>
        <dbReference type="RuleBase" id="RU363098"/>
    </source>
</evidence>
<name>A0AAV5WJL1_9BILA</name>
<evidence type="ECO:0000313" key="3">
    <source>
        <dbReference type="EMBL" id="GMT30735.1"/>
    </source>
</evidence>
<evidence type="ECO:0000313" key="4">
    <source>
        <dbReference type="Proteomes" id="UP001432322"/>
    </source>
</evidence>
<gene>
    <name evidence="3" type="ORF">PFISCL1PPCAC_22032</name>
</gene>
<dbReference type="GO" id="GO:0030422">
    <property type="term" value="P:siRNA processing"/>
    <property type="evidence" value="ECO:0007669"/>
    <property type="project" value="TreeGrafter"/>
</dbReference>
<dbReference type="PANTHER" id="PTHR23079:SF57">
    <property type="entry name" value="RNA-DIRECTED RNA POLYMERASE"/>
    <property type="match status" value="1"/>
</dbReference>
<keyword evidence="1" id="KW-0808">Transferase</keyword>
<proteinExistence type="inferred from homology"/>
<dbReference type="Pfam" id="PF05183">
    <property type="entry name" value="RdRP"/>
    <property type="match status" value="1"/>
</dbReference>
<dbReference type="EMBL" id="BTSY01000005">
    <property type="protein sequence ID" value="GMT30735.1"/>
    <property type="molecule type" value="Genomic_DNA"/>
</dbReference>
<dbReference type="GO" id="GO:0003723">
    <property type="term" value="F:RNA binding"/>
    <property type="evidence" value="ECO:0007669"/>
    <property type="project" value="UniProtKB-KW"/>
</dbReference>
<dbReference type="InterPro" id="IPR057596">
    <property type="entry name" value="RDRP_core"/>
</dbReference>
<sequence length="101" mass="11567">YNNHNQSIILQEMAFPFLMEVFSDACPLQLTSEPFFRSMLRANARFVLHKQLAKMNIRIPTDYGRSMFGVVDTTGILQYGQVSVPWNLTSVKIHYPLMGSP</sequence>
<dbReference type="AlphaFoldDB" id="A0AAV5WJL1"/>
<organism evidence="3 4">
    <name type="scientific">Pristionchus fissidentatus</name>
    <dbReference type="NCBI Taxonomy" id="1538716"/>
    <lineage>
        <taxon>Eukaryota</taxon>
        <taxon>Metazoa</taxon>
        <taxon>Ecdysozoa</taxon>
        <taxon>Nematoda</taxon>
        <taxon>Chromadorea</taxon>
        <taxon>Rhabditida</taxon>
        <taxon>Rhabditina</taxon>
        <taxon>Diplogasteromorpha</taxon>
        <taxon>Diplogasteroidea</taxon>
        <taxon>Neodiplogasteridae</taxon>
        <taxon>Pristionchus</taxon>
    </lineage>
</organism>
<keyword evidence="4" id="KW-1185">Reference proteome</keyword>
<dbReference type="GO" id="GO:0031380">
    <property type="term" value="C:nuclear RNA-directed RNA polymerase complex"/>
    <property type="evidence" value="ECO:0007669"/>
    <property type="project" value="TreeGrafter"/>
</dbReference>
<comment type="similarity">
    <text evidence="1">Belongs to the RdRP family.</text>
</comment>
<comment type="catalytic activity">
    <reaction evidence="1">
        <text>RNA(n) + a ribonucleoside 5'-triphosphate = RNA(n+1) + diphosphate</text>
        <dbReference type="Rhea" id="RHEA:21248"/>
        <dbReference type="Rhea" id="RHEA-COMP:14527"/>
        <dbReference type="Rhea" id="RHEA-COMP:17342"/>
        <dbReference type="ChEBI" id="CHEBI:33019"/>
        <dbReference type="ChEBI" id="CHEBI:61557"/>
        <dbReference type="ChEBI" id="CHEBI:140395"/>
        <dbReference type="EC" id="2.7.7.48"/>
    </reaction>
</comment>
<dbReference type="Proteomes" id="UP001432322">
    <property type="component" value="Unassembled WGS sequence"/>
</dbReference>
<evidence type="ECO:0000259" key="2">
    <source>
        <dbReference type="Pfam" id="PF05183"/>
    </source>
</evidence>
<reference evidence="3" key="1">
    <citation type="submission" date="2023-10" db="EMBL/GenBank/DDBJ databases">
        <title>Genome assembly of Pristionchus species.</title>
        <authorList>
            <person name="Yoshida K."/>
            <person name="Sommer R.J."/>
        </authorList>
    </citation>
    <scope>NUCLEOTIDE SEQUENCE</scope>
    <source>
        <strain evidence="3">RS5133</strain>
    </source>
</reference>
<dbReference type="PANTHER" id="PTHR23079">
    <property type="entry name" value="RNA-DEPENDENT RNA POLYMERASE"/>
    <property type="match status" value="1"/>
</dbReference>
<dbReference type="EC" id="2.7.7.48" evidence="1"/>
<protein>
    <recommendedName>
        <fullName evidence="1">RNA-dependent RNA polymerase</fullName>
        <ecNumber evidence="1">2.7.7.48</ecNumber>
    </recommendedName>
</protein>
<feature type="non-terminal residue" evidence="3">
    <location>
        <position position="1"/>
    </location>
</feature>
<dbReference type="InterPro" id="IPR007855">
    <property type="entry name" value="RDRP"/>
</dbReference>
<feature type="domain" description="RDRP core" evidence="2">
    <location>
        <begin position="27"/>
        <end position="84"/>
    </location>
</feature>